<reference evidence="2" key="1">
    <citation type="journal article" date="2019" name="Int. J. Syst. Evol. Microbiol.">
        <title>The Global Catalogue of Microorganisms (GCM) 10K type strain sequencing project: providing services to taxonomists for standard genome sequencing and annotation.</title>
        <authorList>
            <consortium name="The Broad Institute Genomics Platform"/>
            <consortium name="The Broad Institute Genome Sequencing Center for Infectious Disease"/>
            <person name="Wu L."/>
            <person name="Ma J."/>
        </authorList>
    </citation>
    <scope>NUCLEOTIDE SEQUENCE [LARGE SCALE GENOMIC DNA]</scope>
    <source>
        <strain evidence="2">JCM 15313</strain>
    </source>
</reference>
<protein>
    <submittedName>
        <fullName evidence="1">Uncharacterized protein</fullName>
    </submittedName>
</protein>
<name>A0ABP5EXQ0_9ACTN</name>
<gene>
    <name evidence="1" type="ORF">GCM10009799_40620</name>
</gene>
<dbReference type="Gene3D" id="3.40.50.1010">
    <property type="entry name" value="5'-nuclease"/>
    <property type="match status" value="1"/>
</dbReference>
<dbReference type="Proteomes" id="UP001501585">
    <property type="component" value="Unassembled WGS sequence"/>
</dbReference>
<dbReference type="RefSeq" id="WP_344101694.1">
    <property type="nucleotide sequence ID" value="NZ_BAAAPC010000019.1"/>
</dbReference>
<dbReference type="EMBL" id="BAAAPC010000019">
    <property type="protein sequence ID" value="GAA2008769.1"/>
    <property type="molecule type" value="Genomic_DNA"/>
</dbReference>
<comment type="caution">
    <text evidence="1">The sequence shown here is derived from an EMBL/GenBank/DDBJ whole genome shotgun (WGS) entry which is preliminary data.</text>
</comment>
<organism evidence="1 2">
    <name type="scientific">Nocardiopsis rhodophaea</name>
    <dbReference type="NCBI Taxonomy" id="280238"/>
    <lineage>
        <taxon>Bacteria</taxon>
        <taxon>Bacillati</taxon>
        <taxon>Actinomycetota</taxon>
        <taxon>Actinomycetes</taxon>
        <taxon>Streptosporangiales</taxon>
        <taxon>Nocardiopsidaceae</taxon>
        <taxon>Nocardiopsis</taxon>
    </lineage>
</organism>
<evidence type="ECO:0000313" key="1">
    <source>
        <dbReference type="EMBL" id="GAA2008769.1"/>
    </source>
</evidence>
<evidence type="ECO:0000313" key="2">
    <source>
        <dbReference type="Proteomes" id="UP001501585"/>
    </source>
</evidence>
<keyword evidence="2" id="KW-1185">Reference proteome</keyword>
<accession>A0ABP5EXQ0</accession>
<proteinExistence type="predicted"/>
<sequence length="57" mass="6275">MALIHYLVDKSAYEVSKRSSEAKAMMRALVSSGGVIAMCDMTALELLYSARNLADYE</sequence>